<gene>
    <name evidence="2" type="ORF">K491DRAFT_763197</name>
</gene>
<dbReference type="InterPro" id="IPR010730">
    <property type="entry name" value="HET"/>
</dbReference>
<organism evidence="2 3">
    <name type="scientific">Lophiostoma macrostomum CBS 122681</name>
    <dbReference type="NCBI Taxonomy" id="1314788"/>
    <lineage>
        <taxon>Eukaryota</taxon>
        <taxon>Fungi</taxon>
        <taxon>Dikarya</taxon>
        <taxon>Ascomycota</taxon>
        <taxon>Pezizomycotina</taxon>
        <taxon>Dothideomycetes</taxon>
        <taxon>Pleosporomycetidae</taxon>
        <taxon>Pleosporales</taxon>
        <taxon>Lophiostomataceae</taxon>
        <taxon>Lophiostoma</taxon>
    </lineage>
</organism>
<keyword evidence="3" id="KW-1185">Reference proteome</keyword>
<feature type="domain" description="Heterokaryon incompatibility" evidence="1">
    <location>
        <begin position="322"/>
        <end position="436"/>
    </location>
</feature>
<accession>A0A6A6SML7</accession>
<dbReference type="OrthoDB" id="3486565at2759"/>
<evidence type="ECO:0000259" key="1">
    <source>
        <dbReference type="Pfam" id="PF06985"/>
    </source>
</evidence>
<dbReference type="EMBL" id="MU004549">
    <property type="protein sequence ID" value="KAF2648241.1"/>
    <property type="molecule type" value="Genomic_DNA"/>
</dbReference>
<dbReference type="PANTHER" id="PTHR33112">
    <property type="entry name" value="DOMAIN PROTEIN, PUTATIVE-RELATED"/>
    <property type="match status" value="1"/>
</dbReference>
<name>A0A6A6SML7_9PLEO</name>
<dbReference type="Proteomes" id="UP000799324">
    <property type="component" value="Unassembled WGS sequence"/>
</dbReference>
<evidence type="ECO:0000313" key="3">
    <source>
        <dbReference type="Proteomes" id="UP000799324"/>
    </source>
</evidence>
<proteinExistence type="predicted"/>
<evidence type="ECO:0000313" key="2">
    <source>
        <dbReference type="EMBL" id="KAF2648241.1"/>
    </source>
</evidence>
<protein>
    <recommendedName>
        <fullName evidence="1">Heterokaryon incompatibility domain-containing protein</fullName>
    </recommendedName>
</protein>
<dbReference type="Pfam" id="PF06985">
    <property type="entry name" value="HET"/>
    <property type="match status" value="1"/>
</dbReference>
<dbReference type="AlphaFoldDB" id="A0A6A6SML7"/>
<dbReference type="PANTHER" id="PTHR33112:SF16">
    <property type="entry name" value="HETEROKARYON INCOMPATIBILITY DOMAIN-CONTAINING PROTEIN"/>
    <property type="match status" value="1"/>
</dbReference>
<reference evidence="2" key="1">
    <citation type="journal article" date="2020" name="Stud. Mycol.">
        <title>101 Dothideomycetes genomes: a test case for predicting lifestyles and emergence of pathogens.</title>
        <authorList>
            <person name="Haridas S."/>
            <person name="Albert R."/>
            <person name="Binder M."/>
            <person name="Bloem J."/>
            <person name="Labutti K."/>
            <person name="Salamov A."/>
            <person name="Andreopoulos B."/>
            <person name="Baker S."/>
            <person name="Barry K."/>
            <person name="Bills G."/>
            <person name="Bluhm B."/>
            <person name="Cannon C."/>
            <person name="Castanera R."/>
            <person name="Culley D."/>
            <person name="Daum C."/>
            <person name="Ezra D."/>
            <person name="Gonzalez J."/>
            <person name="Henrissat B."/>
            <person name="Kuo A."/>
            <person name="Liang C."/>
            <person name="Lipzen A."/>
            <person name="Lutzoni F."/>
            <person name="Magnuson J."/>
            <person name="Mondo S."/>
            <person name="Nolan M."/>
            <person name="Ohm R."/>
            <person name="Pangilinan J."/>
            <person name="Park H.-J."/>
            <person name="Ramirez L."/>
            <person name="Alfaro M."/>
            <person name="Sun H."/>
            <person name="Tritt A."/>
            <person name="Yoshinaga Y."/>
            <person name="Zwiers L.-H."/>
            <person name="Turgeon B."/>
            <person name="Goodwin S."/>
            <person name="Spatafora J."/>
            <person name="Crous P."/>
            <person name="Grigoriev I."/>
        </authorList>
    </citation>
    <scope>NUCLEOTIDE SEQUENCE</scope>
    <source>
        <strain evidence="2">CBS 122681</strain>
    </source>
</reference>
<sequence>MLSQCNYANLNFSTQTVNSSTMSASILQMPTIPTANIVTHGPVHPTCDWRTIRHCPQFCSVCLNLSAASANSLLPRNDIHTTTLSNRIIEHDSELRKHASALHLDNAPWQFSARAVDVKNKADEGCKSCELLMKGVQLMAGEEQENKTWFEDKRIALEVAFCIGWVLRVNIARVDEVEDDEDDDMMGGFFGASGDSLLGGETLDRYEFYTSYDSRSPCSSIGTRMHFQDASSGGEDGSFAGGTATHVPINPESSETLQFVRHIVTDCDDRHACLGHIEDGVQVLPRRLIKVGKDEGDVSLVELKGIPSAVVENNGFIALSHCWGQNSAADWEHEAAKMGSIYNGAYLVIAATGSTDGDGGSFFPRPGYGVINGTAFHQSNTERHDWRVFVRRARKHSAFGWQATHHQTNRYTGLVQADPGIYAQYPLFTRAWCYQERMLGKRILHFTKSEIVFECLRSLNCECGAMKDFIEDPTLAPRRMLSSSSLEEAMADHVEDHAPASHPLKKSLSPIEEARDTLFWTWRQLAAEYSRKNITFKSDMLPALGGLASRWAALDNLTYCAGMWKEDILRSLLWRADEPDHGDPSEPYVAPTWSWLSVQSSVTWIEPAQAPTKYYVDIDLTRTECAKKGAFVFGALEAGYMFLTGTLARATMPKIGFVNVESLTIPGEQGAHQFFIADNTACCKEHLGGEVWILPYCTDTTNASTGDGYSRAMVLVAASAPVIDRQPSVVRDWEGGVYCRLGLMRTFEMSQWDEQRIWDRNRIAPTSFFIV</sequence>